<evidence type="ECO:0000313" key="2">
    <source>
        <dbReference type="EMBL" id="KAA8581519.1"/>
    </source>
</evidence>
<feature type="region of interest" description="Disordered" evidence="1">
    <location>
        <begin position="65"/>
        <end position="110"/>
    </location>
</feature>
<dbReference type="Proteomes" id="UP000327493">
    <property type="component" value="Chromosome 21"/>
</dbReference>
<feature type="compositionally biased region" description="Low complexity" evidence="1">
    <location>
        <begin position="91"/>
        <end position="102"/>
    </location>
</feature>
<keyword evidence="3" id="KW-1185">Reference proteome</keyword>
<feature type="region of interest" description="Disordered" evidence="1">
    <location>
        <begin position="140"/>
        <end position="205"/>
    </location>
</feature>
<dbReference type="AlphaFoldDB" id="A0A5J5CLB6"/>
<proteinExistence type="predicted"/>
<feature type="compositionally biased region" description="Basic and acidic residues" evidence="1">
    <location>
        <begin position="157"/>
        <end position="181"/>
    </location>
</feature>
<gene>
    <name evidence="2" type="ORF">FQN60_003100</name>
</gene>
<feature type="compositionally biased region" description="Polar residues" evidence="1">
    <location>
        <begin position="182"/>
        <end position="191"/>
    </location>
</feature>
<evidence type="ECO:0000256" key="1">
    <source>
        <dbReference type="SAM" id="MobiDB-lite"/>
    </source>
</evidence>
<dbReference type="EMBL" id="VOFY01000021">
    <property type="protein sequence ID" value="KAA8581519.1"/>
    <property type="molecule type" value="Genomic_DNA"/>
</dbReference>
<protein>
    <submittedName>
        <fullName evidence="2">Uncharacterized protein</fullName>
    </submittedName>
</protein>
<reference evidence="2 3" key="1">
    <citation type="submission" date="2019-08" db="EMBL/GenBank/DDBJ databases">
        <title>A chromosome-level genome assembly, high-density linkage maps, and genome scans reveal the genomic architecture of hybrid incompatibilities underlying speciation via character displacement in darters (Percidae: Etheostominae).</title>
        <authorList>
            <person name="Moran R.L."/>
            <person name="Catchen J.M."/>
            <person name="Fuller R.C."/>
        </authorList>
    </citation>
    <scope>NUCLEOTIDE SEQUENCE [LARGE SCALE GENOMIC DNA]</scope>
    <source>
        <strain evidence="2">EspeVRDwgs_2016</strain>
        <tissue evidence="2">Muscle</tissue>
    </source>
</reference>
<organism evidence="2 3">
    <name type="scientific">Etheostoma spectabile</name>
    <name type="common">orangethroat darter</name>
    <dbReference type="NCBI Taxonomy" id="54343"/>
    <lineage>
        <taxon>Eukaryota</taxon>
        <taxon>Metazoa</taxon>
        <taxon>Chordata</taxon>
        <taxon>Craniata</taxon>
        <taxon>Vertebrata</taxon>
        <taxon>Euteleostomi</taxon>
        <taxon>Actinopterygii</taxon>
        <taxon>Neopterygii</taxon>
        <taxon>Teleostei</taxon>
        <taxon>Neoteleostei</taxon>
        <taxon>Acanthomorphata</taxon>
        <taxon>Eupercaria</taxon>
        <taxon>Perciformes</taxon>
        <taxon>Percoidei</taxon>
        <taxon>Percidae</taxon>
        <taxon>Etheostomatinae</taxon>
        <taxon>Etheostoma</taxon>
    </lineage>
</organism>
<name>A0A5J5CLB6_9PERO</name>
<accession>A0A5J5CLB6</accession>
<evidence type="ECO:0000313" key="3">
    <source>
        <dbReference type="Proteomes" id="UP000327493"/>
    </source>
</evidence>
<sequence>MKTQFQKFPQRGAHAPRHCVWMALDNAQQKWTESITHLELSLRLHRLLKESVRYCMLHCDSSKREEPSLQKAGTSTSTGTYDDSVLSEEVQSSFPRAAAPSSRQRDLGGFQQKISLQTPALCIRRLNDLQGCPMCLHLPPEEPRRPGDEPADGEVQEPVRPEWLPHDPRNSHMRPPSERSETPSIQVNTAAVLTHGGSSGLYLQE</sequence>
<comment type="caution">
    <text evidence="2">The sequence shown here is derived from an EMBL/GenBank/DDBJ whole genome shotgun (WGS) entry which is preliminary data.</text>
</comment>